<dbReference type="EMBL" id="SRLO01000336">
    <property type="protein sequence ID" value="TNN60311.1"/>
    <property type="molecule type" value="Genomic_DNA"/>
</dbReference>
<dbReference type="AlphaFoldDB" id="A0A4Z2H3Y9"/>
<protein>
    <submittedName>
        <fullName evidence="1">Uncharacterized protein</fullName>
    </submittedName>
</protein>
<comment type="caution">
    <text evidence="1">The sequence shown here is derived from an EMBL/GenBank/DDBJ whole genome shotgun (WGS) entry which is preliminary data.</text>
</comment>
<evidence type="ECO:0000313" key="1">
    <source>
        <dbReference type="EMBL" id="TNN60311.1"/>
    </source>
</evidence>
<keyword evidence="2" id="KW-1185">Reference proteome</keyword>
<dbReference type="Proteomes" id="UP000314294">
    <property type="component" value="Unassembled WGS sequence"/>
</dbReference>
<evidence type="ECO:0000313" key="2">
    <source>
        <dbReference type="Proteomes" id="UP000314294"/>
    </source>
</evidence>
<proteinExistence type="predicted"/>
<reference evidence="1 2" key="1">
    <citation type="submission" date="2019-03" db="EMBL/GenBank/DDBJ databases">
        <title>First draft genome of Liparis tanakae, snailfish: a comprehensive survey of snailfish specific genes.</title>
        <authorList>
            <person name="Kim W."/>
            <person name="Song I."/>
            <person name="Jeong J.-H."/>
            <person name="Kim D."/>
            <person name="Kim S."/>
            <person name="Ryu S."/>
            <person name="Song J.Y."/>
            <person name="Lee S.K."/>
        </authorList>
    </citation>
    <scope>NUCLEOTIDE SEQUENCE [LARGE SCALE GENOMIC DNA]</scope>
    <source>
        <tissue evidence="1">Muscle</tissue>
    </source>
</reference>
<organism evidence="1 2">
    <name type="scientific">Liparis tanakae</name>
    <name type="common">Tanaka's snailfish</name>
    <dbReference type="NCBI Taxonomy" id="230148"/>
    <lineage>
        <taxon>Eukaryota</taxon>
        <taxon>Metazoa</taxon>
        <taxon>Chordata</taxon>
        <taxon>Craniata</taxon>
        <taxon>Vertebrata</taxon>
        <taxon>Euteleostomi</taxon>
        <taxon>Actinopterygii</taxon>
        <taxon>Neopterygii</taxon>
        <taxon>Teleostei</taxon>
        <taxon>Neoteleostei</taxon>
        <taxon>Acanthomorphata</taxon>
        <taxon>Eupercaria</taxon>
        <taxon>Perciformes</taxon>
        <taxon>Cottioidei</taxon>
        <taxon>Cottales</taxon>
        <taxon>Liparidae</taxon>
        <taxon>Liparis</taxon>
    </lineage>
</organism>
<name>A0A4Z2H3Y9_9TELE</name>
<gene>
    <name evidence="1" type="ORF">EYF80_029476</name>
</gene>
<accession>A0A4Z2H3Y9</accession>
<sequence>MAVIQKRLVGRGTDSMAQRKMRMGRMRESSDAVMMWLRMMTKREIGRVVQLFQGRLTGAEHRLICRAAEGEPERADLIFSILEEEGGMEFRVKYRPGGQYLRRLEVRHYIQEVVAEEDPPLGQEDRETDRIPDDAGLTLRQLALSVRIS</sequence>